<reference evidence="2 3" key="1">
    <citation type="submission" date="2017-03" db="EMBL/GenBank/DDBJ databases">
        <title>WGS assembly of Porphyra umbilicalis.</title>
        <authorList>
            <person name="Brawley S.H."/>
            <person name="Blouin N.A."/>
            <person name="Ficko-Blean E."/>
            <person name="Wheeler G.L."/>
            <person name="Lohr M."/>
            <person name="Goodson H.V."/>
            <person name="Jenkins J.W."/>
            <person name="Blaby-Haas C.E."/>
            <person name="Helliwell K.E."/>
            <person name="Chan C."/>
            <person name="Marriage T."/>
            <person name="Bhattacharya D."/>
            <person name="Klein A.S."/>
            <person name="Badis Y."/>
            <person name="Brodie J."/>
            <person name="Cao Y."/>
            <person name="Collen J."/>
            <person name="Dittami S.M."/>
            <person name="Gachon C.M."/>
            <person name="Green B.R."/>
            <person name="Karpowicz S."/>
            <person name="Kim J.W."/>
            <person name="Kudahl U."/>
            <person name="Lin S."/>
            <person name="Michel G."/>
            <person name="Mittag M."/>
            <person name="Olson B.J."/>
            <person name="Pangilinan J."/>
            <person name="Peng Y."/>
            <person name="Qiu H."/>
            <person name="Shu S."/>
            <person name="Singer J.T."/>
            <person name="Smith A.G."/>
            <person name="Sprecher B.N."/>
            <person name="Wagner V."/>
            <person name="Wang W."/>
            <person name="Wang Z.-Y."/>
            <person name="Yan J."/>
            <person name="Yarish C."/>
            <person name="Zoeuner-Riek S."/>
            <person name="Zhuang Y."/>
            <person name="Zou Y."/>
            <person name="Lindquist E.A."/>
            <person name="Grimwood J."/>
            <person name="Barry K."/>
            <person name="Rokhsar D.S."/>
            <person name="Schmutz J."/>
            <person name="Stiller J.W."/>
            <person name="Grossman A.R."/>
            <person name="Prochnik S.E."/>
        </authorList>
    </citation>
    <scope>NUCLEOTIDE SEQUENCE [LARGE SCALE GENOMIC DNA]</scope>
    <source>
        <strain evidence="2">4086291</strain>
    </source>
</reference>
<feature type="compositionally biased region" description="Basic and acidic residues" evidence="1">
    <location>
        <begin position="131"/>
        <end position="141"/>
    </location>
</feature>
<name>A0A1X6NMG0_PORUM</name>
<gene>
    <name evidence="2" type="ORF">BU14_1094s0001</name>
</gene>
<feature type="compositionally biased region" description="Gly residues" evidence="1">
    <location>
        <begin position="142"/>
        <end position="154"/>
    </location>
</feature>
<evidence type="ECO:0000256" key="1">
    <source>
        <dbReference type="SAM" id="MobiDB-lite"/>
    </source>
</evidence>
<proteinExistence type="predicted"/>
<feature type="region of interest" description="Disordered" evidence="1">
    <location>
        <begin position="95"/>
        <end position="154"/>
    </location>
</feature>
<dbReference type="AlphaFoldDB" id="A0A1X6NMG0"/>
<keyword evidence="3" id="KW-1185">Reference proteome</keyword>
<dbReference type="Proteomes" id="UP000218209">
    <property type="component" value="Unassembled WGS sequence"/>
</dbReference>
<organism evidence="2 3">
    <name type="scientific">Porphyra umbilicalis</name>
    <name type="common">Purple laver</name>
    <name type="synonym">Red alga</name>
    <dbReference type="NCBI Taxonomy" id="2786"/>
    <lineage>
        <taxon>Eukaryota</taxon>
        <taxon>Rhodophyta</taxon>
        <taxon>Bangiophyceae</taxon>
        <taxon>Bangiales</taxon>
        <taxon>Bangiaceae</taxon>
        <taxon>Porphyra</taxon>
    </lineage>
</organism>
<evidence type="ECO:0000313" key="2">
    <source>
        <dbReference type="EMBL" id="OSX69821.1"/>
    </source>
</evidence>
<evidence type="ECO:0000313" key="3">
    <source>
        <dbReference type="Proteomes" id="UP000218209"/>
    </source>
</evidence>
<accession>A0A1X6NMG0</accession>
<sequence>MRRRTRRGVWTRSGTTTMPPLMRRRVVRGCLSATTGWLLVPLPQPPPRRAPATMTPRWWARCPAAAATAGAAWRRRPPFMPPRALLAPAPLGALAPSACQSWPSTPSPLPRGGGGGSRRPLPAAEPLGWRRVGDQEPHRDGGGNGLSVGDGGGK</sequence>
<dbReference type="EMBL" id="KV919387">
    <property type="protein sequence ID" value="OSX69821.1"/>
    <property type="molecule type" value="Genomic_DNA"/>
</dbReference>
<protein>
    <submittedName>
        <fullName evidence="2">Uncharacterized protein</fullName>
    </submittedName>
</protein>